<dbReference type="EMBL" id="JPVO01000054">
    <property type="protein sequence ID" value="KGR74465.1"/>
    <property type="molecule type" value="Genomic_DNA"/>
</dbReference>
<evidence type="ECO:0000313" key="1">
    <source>
        <dbReference type="EMBL" id="KGR74465.1"/>
    </source>
</evidence>
<protein>
    <submittedName>
        <fullName evidence="1">Uncharacterized protein</fullName>
    </submittedName>
</protein>
<dbReference type="AlphaFoldDB" id="A0A0A3HTB9"/>
<dbReference type="eggNOG" id="ENOG50347RC">
    <property type="taxonomic scope" value="Bacteria"/>
</dbReference>
<accession>A0A0A3HTB9</accession>
<proteinExistence type="predicted"/>
<keyword evidence="2" id="KW-1185">Reference proteome</keyword>
<reference evidence="1 2" key="1">
    <citation type="submission" date="2014-02" db="EMBL/GenBank/DDBJ databases">
        <title>Draft genome sequence of Lysinibacillus sinduriensis JCM 15800.</title>
        <authorList>
            <person name="Zhang F."/>
            <person name="Wang G."/>
            <person name="Zhang L."/>
        </authorList>
    </citation>
    <scope>NUCLEOTIDE SEQUENCE [LARGE SCALE GENOMIC DNA]</scope>
    <source>
        <strain evidence="1 2">JCM 15800</strain>
    </source>
</reference>
<dbReference type="RefSeq" id="WP_036201750.1">
    <property type="nucleotide sequence ID" value="NZ_AVCY01000002.1"/>
</dbReference>
<comment type="caution">
    <text evidence="1">The sequence shown here is derived from an EMBL/GenBank/DDBJ whole genome shotgun (WGS) entry which is preliminary data.</text>
</comment>
<gene>
    <name evidence="1" type="ORF">CD33_15315</name>
</gene>
<name>A0A0A3HTB9_9BACL</name>
<organism evidence="1 2">
    <name type="scientific">Ureibacillus sinduriensis BLB-1 = JCM 15800</name>
    <dbReference type="NCBI Taxonomy" id="1384057"/>
    <lineage>
        <taxon>Bacteria</taxon>
        <taxon>Bacillati</taxon>
        <taxon>Bacillota</taxon>
        <taxon>Bacilli</taxon>
        <taxon>Bacillales</taxon>
        <taxon>Caryophanaceae</taxon>
        <taxon>Ureibacillus</taxon>
    </lineage>
</organism>
<dbReference type="Proteomes" id="UP000030408">
    <property type="component" value="Unassembled WGS sequence"/>
</dbReference>
<evidence type="ECO:0000313" key="2">
    <source>
        <dbReference type="Proteomes" id="UP000030408"/>
    </source>
</evidence>
<dbReference type="OrthoDB" id="2455618at2"/>
<sequence length="172" mass="19877">MSTRMPVENTVNLLQLKEQLDEIVFNYIDTNQKWDIAYSKLDSLLKKVLGYYESYMKANGDNPKENTTANLLLNMSYKLIFFHTVSYYRLKETNQEAVKVRVLELLSLAANCIPDVQKENHAEYLEEIAEVYSEISKVQGSQQKFVEGILEKNNRITDCFASFSKAINILSK</sequence>